<feature type="compositionally biased region" description="Gly residues" evidence="1">
    <location>
        <begin position="341"/>
        <end position="357"/>
    </location>
</feature>
<evidence type="ECO:0000256" key="1">
    <source>
        <dbReference type="SAM" id="MobiDB-lite"/>
    </source>
</evidence>
<dbReference type="OrthoDB" id="545571at2759"/>
<feature type="region of interest" description="Disordered" evidence="1">
    <location>
        <begin position="796"/>
        <end position="822"/>
    </location>
</feature>
<feature type="compositionally biased region" description="Polar residues" evidence="1">
    <location>
        <begin position="741"/>
        <end position="763"/>
    </location>
</feature>
<feature type="region of interest" description="Disordered" evidence="1">
    <location>
        <begin position="513"/>
        <end position="532"/>
    </location>
</feature>
<feature type="region of interest" description="Disordered" evidence="1">
    <location>
        <begin position="1"/>
        <end position="71"/>
    </location>
</feature>
<evidence type="ECO:0000313" key="4">
    <source>
        <dbReference type="Proteomes" id="UP000722791"/>
    </source>
</evidence>
<feature type="compositionally biased region" description="Polar residues" evidence="1">
    <location>
        <begin position="796"/>
        <end position="807"/>
    </location>
</feature>
<feature type="region of interest" description="Disordered" evidence="1">
    <location>
        <begin position="721"/>
        <end position="769"/>
    </location>
</feature>
<reference evidence="3" key="1">
    <citation type="journal article" date="2021" name="Proc. Natl. Acad. Sci. U.S.A.">
        <title>Three genomes in the algal genus Volvox reveal the fate of a haploid sex-determining region after a transition to homothallism.</title>
        <authorList>
            <person name="Yamamoto K."/>
            <person name="Hamaji T."/>
            <person name="Kawai-Toyooka H."/>
            <person name="Matsuzaki R."/>
            <person name="Takahashi F."/>
            <person name="Nishimura Y."/>
            <person name="Kawachi M."/>
            <person name="Noguchi H."/>
            <person name="Minakuchi Y."/>
            <person name="Umen J.G."/>
            <person name="Toyoda A."/>
            <person name="Nozaki H."/>
        </authorList>
    </citation>
    <scope>NUCLEOTIDE SEQUENCE</scope>
    <source>
        <strain evidence="3">NIES-3785</strain>
        <strain evidence="2">NIES-3786</strain>
    </source>
</reference>
<dbReference type="Proteomes" id="UP000747110">
    <property type="component" value="Unassembled WGS sequence"/>
</dbReference>
<sequence>MPSAPTDRASSPEKPSNALPGAANRNGPASFSNVVNMALSPPAANAKLQRSSSPQQRATNSPALPADQPLGGAKAALSFVRRIGLRKPPPNNALQQSGADGDGSLSPGSDASGAIYQLSQPIVTETEVIEPMVPGSNYGSVVHDDTLDALVMPPALEHSTVAEYVATAENWILKDQMLAQHEEFVARGLLMIRNLVRCEPRYAAQASGNWLPLVRDSLGSKHGLVRAAAASALAAFAASTPHREAIHKDAQVVPRLVQMLTNGLAAGGDNNDTQYACLALSNMALNSSYRQPLLRYGALPRAADVLRAAIRYIDALNQGMSSGASTGSGDACLRSGKSFKGGAGKGSSGGSGSGNGGRPKSSSMLKSAAYVAALFTAWAVEPQGREQLQQYDVPSLASELYESCVTALGDEFPLSRRLALLADTSSAAALLEEIAGVAEEPGVANWEAGSPGEHAGEGGNGSANGPSLPAALGNPHANALRGVSFMEAASRGTGTGMGRTATAMNSLHRLIDAESPSEPSTGGLASPRSRALSKKQLAGALANAHTTNGSVPSSPIMGAPLLATTTTITATTSTTVTTASPMPLSPTLLSPRDGTIGGSGMTPRGSKLFSSRPSQAGLATFPSAAPLGAQQTSAGQLTSPFAQRQSGFSEAGFHGQNSGVNGLASPVASQHQQLSPTVARSGSMSGVHFSASVFVDAAAAARGGHGDDDGQRRSGQSLLTQLTSQPSSKALKLPAVASGRVSESTGRSSGPLSARSSEHQSTGGRLDLPFHLVRPIPTISASSGKVSRISAAYGQVANSRQPSSSGSAHPLHSYPRGYASEL</sequence>
<dbReference type="InterPro" id="IPR011989">
    <property type="entry name" value="ARM-like"/>
</dbReference>
<feature type="compositionally biased region" description="Low complexity" evidence="1">
    <location>
        <begin position="572"/>
        <end position="591"/>
    </location>
</feature>
<dbReference type="SUPFAM" id="SSF48371">
    <property type="entry name" value="ARM repeat"/>
    <property type="match status" value="1"/>
</dbReference>
<dbReference type="AlphaFoldDB" id="A0A8J4LZQ7"/>
<protein>
    <submittedName>
        <fullName evidence="3">Uncharacterized protein</fullName>
    </submittedName>
</protein>
<evidence type="ECO:0000313" key="5">
    <source>
        <dbReference type="Proteomes" id="UP000747110"/>
    </source>
</evidence>
<feature type="region of interest" description="Disordered" evidence="1">
    <location>
        <begin position="444"/>
        <end position="475"/>
    </location>
</feature>
<feature type="region of interest" description="Disordered" evidence="1">
    <location>
        <begin position="572"/>
        <end position="614"/>
    </location>
</feature>
<evidence type="ECO:0000313" key="3">
    <source>
        <dbReference type="EMBL" id="GIM16868.1"/>
    </source>
</evidence>
<dbReference type="EMBL" id="BNCP01000081">
    <property type="protein sequence ID" value="GIL92672.1"/>
    <property type="molecule type" value="Genomic_DNA"/>
</dbReference>
<evidence type="ECO:0000313" key="2">
    <source>
        <dbReference type="EMBL" id="GIL92672.1"/>
    </source>
</evidence>
<dbReference type="Gene3D" id="1.25.10.10">
    <property type="entry name" value="Leucine-rich Repeat Variant"/>
    <property type="match status" value="1"/>
</dbReference>
<gene>
    <name evidence="2" type="ORF">Vretifemale_20183</name>
    <name evidence="3" type="ORF">Vretimale_19450</name>
</gene>
<feature type="region of interest" description="Disordered" evidence="1">
    <location>
        <begin position="341"/>
        <end position="360"/>
    </location>
</feature>
<organism evidence="3 4">
    <name type="scientific">Volvox reticuliferus</name>
    <dbReference type="NCBI Taxonomy" id="1737510"/>
    <lineage>
        <taxon>Eukaryota</taxon>
        <taxon>Viridiplantae</taxon>
        <taxon>Chlorophyta</taxon>
        <taxon>core chlorophytes</taxon>
        <taxon>Chlorophyceae</taxon>
        <taxon>CS clade</taxon>
        <taxon>Chlamydomonadales</taxon>
        <taxon>Volvocaceae</taxon>
        <taxon>Volvox</taxon>
    </lineage>
</organism>
<proteinExistence type="predicted"/>
<accession>A0A8J4LZQ7</accession>
<dbReference type="Proteomes" id="UP000722791">
    <property type="component" value="Unassembled WGS sequence"/>
</dbReference>
<keyword evidence="5" id="KW-1185">Reference proteome</keyword>
<dbReference type="InterPro" id="IPR016024">
    <property type="entry name" value="ARM-type_fold"/>
</dbReference>
<dbReference type="EMBL" id="BNCQ01000086">
    <property type="protein sequence ID" value="GIM16868.1"/>
    <property type="molecule type" value="Genomic_DNA"/>
</dbReference>
<feature type="region of interest" description="Disordered" evidence="1">
    <location>
        <begin position="86"/>
        <end position="111"/>
    </location>
</feature>
<feature type="compositionally biased region" description="Polar residues" evidence="1">
    <location>
        <begin position="48"/>
        <end position="62"/>
    </location>
</feature>
<comment type="caution">
    <text evidence="3">The sequence shown here is derived from an EMBL/GenBank/DDBJ whole genome shotgun (WGS) entry which is preliminary data.</text>
</comment>
<name>A0A8J4LZQ7_9CHLO</name>